<evidence type="ECO:0000313" key="4">
    <source>
        <dbReference type="Proteomes" id="UP000556436"/>
    </source>
</evidence>
<feature type="signal peptide" evidence="2">
    <location>
        <begin position="1"/>
        <end position="29"/>
    </location>
</feature>
<dbReference type="RefSeq" id="WP_184738965.1">
    <property type="nucleotide sequence ID" value="NZ_BMRW01000014.1"/>
</dbReference>
<organism evidence="3 4">
    <name type="scientific">Streptomyces netropsis</name>
    <name type="common">Streptoverticillium netropsis</name>
    <dbReference type="NCBI Taxonomy" id="55404"/>
    <lineage>
        <taxon>Bacteria</taxon>
        <taxon>Bacillati</taxon>
        <taxon>Actinomycetota</taxon>
        <taxon>Actinomycetes</taxon>
        <taxon>Kitasatosporales</taxon>
        <taxon>Streptomycetaceae</taxon>
        <taxon>Streptomyces</taxon>
    </lineage>
</organism>
<feature type="chain" id="PRO_5030794716" description="Secreted protein" evidence="2">
    <location>
        <begin position="30"/>
        <end position="227"/>
    </location>
</feature>
<dbReference type="EMBL" id="JACHJG010000016">
    <property type="protein sequence ID" value="MBB4890059.1"/>
    <property type="molecule type" value="Genomic_DNA"/>
</dbReference>
<gene>
    <name evidence="3" type="ORF">FHS38_006137</name>
</gene>
<name>A0A7W7PHG5_STRNE</name>
<comment type="caution">
    <text evidence="3">The sequence shown here is derived from an EMBL/GenBank/DDBJ whole genome shotgun (WGS) entry which is preliminary data.</text>
</comment>
<reference evidence="3 4" key="1">
    <citation type="submission" date="2020-08" db="EMBL/GenBank/DDBJ databases">
        <title>Genomic Encyclopedia of Type Strains, Phase III (KMG-III): the genomes of soil and plant-associated and newly described type strains.</title>
        <authorList>
            <person name="Whitman W."/>
        </authorList>
    </citation>
    <scope>NUCLEOTIDE SEQUENCE [LARGE SCALE GENOMIC DNA]</scope>
    <source>
        <strain evidence="3 4">CECT 3265</strain>
    </source>
</reference>
<proteinExistence type="predicted"/>
<keyword evidence="2" id="KW-0732">Signal</keyword>
<evidence type="ECO:0008006" key="5">
    <source>
        <dbReference type="Google" id="ProtNLM"/>
    </source>
</evidence>
<evidence type="ECO:0000313" key="3">
    <source>
        <dbReference type="EMBL" id="MBB4890059.1"/>
    </source>
</evidence>
<keyword evidence="4" id="KW-1185">Reference proteome</keyword>
<dbReference type="Proteomes" id="UP000556436">
    <property type="component" value="Unassembled WGS sequence"/>
</dbReference>
<feature type="region of interest" description="Disordered" evidence="1">
    <location>
        <begin position="28"/>
        <end position="58"/>
    </location>
</feature>
<protein>
    <recommendedName>
        <fullName evidence="5">Secreted protein</fullName>
    </recommendedName>
</protein>
<evidence type="ECO:0000256" key="2">
    <source>
        <dbReference type="SAM" id="SignalP"/>
    </source>
</evidence>
<accession>A0A7W7PHG5</accession>
<dbReference type="AlphaFoldDB" id="A0A7W7PHG5"/>
<evidence type="ECO:0000256" key="1">
    <source>
        <dbReference type="SAM" id="MobiDB-lite"/>
    </source>
</evidence>
<sequence length="227" mass="24179">MRKKLSVLTTVAAALAAGLMPLTATSAAAADTPSRDTSKDCGSLQLTGELPAPPAGTTVSQVVTIGPDCKPQLGTVQYTPAPAAARQQKLAAADGQRHQVKSASEMFDCCKIRMTGLYSTSEWNTAGGRITDAKTTVTHGWNREPWDAGWSLKTPSQSEDCLKDCATSTTKAHADFGYKGIFDVTGAWYANSHDTSVELRADGTSACTFDVQLRHSFIGWNWVRSCS</sequence>